<feature type="compositionally biased region" description="Polar residues" evidence="1">
    <location>
        <begin position="1129"/>
        <end position="1150"/>
    </location>
</feature>
<feature type="domain" description="DUF7282" evidence="3">
    <location>
        <begin position="562"/>
        <end position="675"/>
    </location>
</feature>
<dbReference type="EMBL" id="AOIJ01000041">
    <property type="protein sequence ID" value="ELY81652.1"/>
    <property type="molecule type" value="Genomic_DNA"/>
</dbReference>
<feature type="region of interest" description="Disordered" evidence="1">
    <location>
        <begin position="1355"/>
        <end position="1374"/>
    </location>
</feature>
<feature type="region of interest" description="Disordered" evidence="1">
    <location>
        <begin position="1379"/>
        <end position="1474"/>
    </location>
</feature>
<dbReference type="InterPro" id="IPR013783">
    <property type="entry name" value="Ig-like_fold"/>
</dbReference>
<feature type="compositionally biased region" description="Low complexity" evidence="1">
    <location>
        <begin position="1464"/>
        <end position="1474"/>
    </location>
</feature>
<evidence type="ECO:0000256" key="1">
    <source>
        <dbReference type="SAM" id="MobiDB-lite"/>
    </source>
</evidence>
<dbReference type="Pfam" id="PF07705">
    <property type="entry name" value="CARDB"/>
    <property type="match status" value="1"/>
</dbReference>
<evidence type="ECO:0000313" key="5">
    <source>
        <dbReference type="Proteomes" id="UP000011592"/>
    </source>
</evidence>
<evidence type="ECO:0000259" key="2">
    <source>
        <dbReference type="Pfam" id="PF07705"/>
    </source>
</evidence>
<evidence type="ECO:0000313" key="4">
    <source>
        <dbReference type="EMBL" id="ELY81652.1"/>
    </source>
</evidence>
<dbReference type="Gene3D" id="2.60.40.10">
    <property type="entry name" value="Immunoglobulins"/>
    <property type="match status" value="2"/>
</dbReference>
<proteinExistence type="predicted"/>
<reference evidence="4 5" key="1">
    <citation type="journal article" date="2014" name="PLoS Genet.">
        <title>Phylogenetically driven sequencing of extremely halophilic archaea reveals strategies for static and dynamic osmo-response.</title>
        <authorList>
            <person name="Becker E.A."/>
            <person name="Seitzer P.M."/>
            <person name="Tritt A."/>
            <person name="Larsen D."/>
            <person name="Krusor M."/>
            <person name="Yao A.I."/>
            <person name="Wu D."/>
            <person name="Madern D."/>
            <person name="Eisen J.A."/>
            <person name="Darling A.E."/>
            <person name="Facciotti M.T."/>
        </authorList>
    </citation>
    <scope>NUCLEOTIDE SEQUENCE [LARGE SCALE GENOMIC DNA]</scope>
    <source>
        <strain evidence="4 5">JCM 14663</strain>
    </source>
</reference>
<dbReference type="InterPro" id="IPR055706">
    <property type="entry name" value="Slg1/2_DUF7282"/>
</dbReference>
<protein>
    <submittedName>
        <fullName evidence="4">Uncharacterized protein</fullName>
    </submittedName>
</protein>
<dbReference type="PATRIC" id="fig|1230459.4.peg.1310"/>
<feature type="region of interest" description="Disordered" evidence="1">
    <location>
        <begin position="52"/>
        <end position="99"/>
    </location>
</feature>
<keyword evidence="5" id="KW-1185">Reference proteome</keyword>
<dbReference type="Proteomes" id="UP000011592">
    <property type="component" value="Unassembled WGS sequence"/>
</dbReference>
<accession>L9Z7L8</accession>
<feature type="domain" description="CARDB" evidence="2">
    <location>
        <begin position="1295"/>
        <end position="1377"/>
    </location>
</feature>
<gene>
    <name evidence="4" type="ORF">C486_06523</name>
</gene>
<name>L9Z7L8_9EURY</name>
<sequence>MRRLRPIAVVLLTTAMIGSVVALPALGSGLERGGTDAATDAAIASPVGVEGQAALQNTSERASAPSATGLEFEPVTMGPSATDGDTPPADGGANAQTSIQQEREDVVESGVSEGLAIVQAQGVEVTQEQRTAALEGALGSVAQYQSAEAEQVQAATTGAVHGALIQNQSVNATQLQQAVGGAIAGGLSQSQSVNATQLQSATWGAAHGAVAQRQRVSGEQMQVATRGAAAGAASEAGANDVGEVPKIQEAAQGAAYGVLTQYQSVSVAQRQQVTLEHVEHAAAGGAAGSLEGSTRAAIAQDQRVDAEQRQRVTIKQIQTAANGGAGGALVQRQAVSVEQTQAAARGASRGSLKRVQATRLEQRQRVATTQVQEASSGAATGAISQGQAATVEQIQAAADGGAGGALIQRQTVSVTQIQSAASGAAEGAVTGARQRQAVTVEQVQAAAFGAGEGAVSQTQVVDVTQIQRLARGGASGALVQTQAASVTQIQTAARVACEETAQVVQSQRISVTQLQTLTQETAADATAYAVQVETDDVTRITQRVEVEVVQRIETIDRIEGTATIDFPDQETEGETVRIEDVSLSEGGFVAVYRDAAVDADPDDLVGVSSELEAGEHENVTVELNESLAESDALVAVVHRDTNDDGTFQYAESDGETDGPYVTEAGTPVLDGAFVTVTDEPDEANATLSVDDQTGDGETLTVAAANASVPYTVTATYDGETATSDTFAAGEEVTNRSLDLEPPLEGNATVDVSVRAAADDAVLATDTIEYTITDEPDEREATLSVDDQEGDGETLEIDAASASVPYVITAEYDGQRVDSDPFEANETVADQILDLEPPLEENATVNVSVRAVADDAVLATDAIEYAVAEPDPTEPTANLTVADQTGDGETLTITAANASVEYAVTVTDETGARLATSDTFAANETIGPTEFDLEPPLEENATLEVAVVAAADGTPIETDTVEYTVDGELEAFDVEFTSCSRAVVTASLEAGDQVAASTGFYDSAGFGNTIIEDAVTAGDEIEAPFTGTIVFEIGDERDVTTAGDEVLVEVPDYGTFGTYISGISSPEAVPFASIDFPNPSARDCDQDARPALPTLSVEETTPAEDGTAIDVTFGYENPNDATIAGNSQFVEGTTTDEPPSELASGSESFTVEWTPESDDERLVWAMDFANYGYDDPVTAATPPASEIQPSEPAAFDVSIASVTSPIERGDQLVVEAQLQHVGGEAGTQNVTLAIGETAVDSQSVSLEPGESRTVSLTVETDDLEPGDYPLAVSTDDETAATTVTVTESGTPATFAVSDVSAPDSGVAGDEVTVTATVENQGELEGTQPVVYSVDGQPVAESTVTLAAGQTAEIPFSSALPEGASTHTITTDDDQEAVTIEAATTEPGGENGDAESDSGPETSPDDSGPPDDAGPPDETEPSDDTGPPDDAGPSDETAPPDDAEPTADEDSDPVETPGDAAGGATEGTATTENTTG</sequence>
<feature type="compositionally biased region" description="Acidic residues" evidence="1">
    <location>
        <begin position="1436"/>
        <end position="1451"/>
    </location>
</feature>
<dbReference type="InterPro" id="IPR011635">
    <property type="entry name" value="CARDB"/>
</dbReference>
<evidence type="ECO:0000259" key="3">
    <source>
        <dbReference type="Pfam" id="PF23951"/>
    </source>
</evidence>
<dbReference type="RefSeq" id="WP_008454209.1">
    <property type="nucleotide sequence ID" value="NZ_AOIJ01000041.1"/>
</dbReference>
<dbReference type="Pfam" id="PF23951">
    <property type="entry name" value="DUF7282"/>
    <property type="match status" value="1"/>
</dbReference>
<feature type="compositionally biased region" description="Acidic residues" evidence="1">
    <location>
        <begin position="1412"/>
        <end position="1425"/>
    </location>
</feature>
<feature type="region of interest" description="Disordered" evidence="1">
    <location>
        <begin position="1129"/>
        <end position="1154"/>
    </location>
</feature>
<comment type="caution">
    <text evidence="4">The sequence shown here is derived from an EMBL/GenBank/DDBJ whole genome shotgun (WGS) entry which is preliminary data.</text>
</comment>
<organism evidence="4 5">
    <name type="scientific">Natrinema gari JCM 14663</name>
    <dbReference type="NCBI Taxonomy" id="1230459"/>
    <lineage>
        <taxon>Archaea</taxon>
        <taxon>Methanobacteriati</taxon>
        <taxon>Methanobacteriota</taxon>
        <taxon>Stenosarchaea group</taxon>
        <taxon>Halobacteria</taxon>
        <taxon>Halobacteriales</taxon>
        <taxon>Natrialbaceae</taxon>
        <taxon>Natrinema</taxon>
    </lineage>
</organism>